<dbReference type="Gene3D" id="3.40.47.10">
    <property type="match status" value="1"/>
</dbReference>
<dbReference type="Gene3D" id="1.10.1200.10">
    <property type="entry name" value="ACP-like"/>
    <property type="match status" value="1"/>
</dbReference>
<dbReference type="GO" id="GO:0033068">
    <property type="term" value="P:macrolide biosynthetic process"/>
    <property type="evidence" value="ECO:0007669"/>
    <property type="project" value="UniProtKB-ARBA"/>
</dbReference>
<dbReference type="PROSITE" id="PS00012">
    <property type="entry name" value="PHOSPHOPANTETHEINE"/>
    <property type="match status" value="1"/>
</dbReference>
<dbReference type="InterPro" id="IPR016035">
    <property type="entry name" value="Acyl_Trfase/lysoPLipase"/>
</dbReference>
<dbReference type="GO" id="GO:0031177">
    <property type="term" value="F:phosphopantetheine binding"/>
    <property type="evidence" value="ECO:0007669"/>
    <property type="project" value="UniProtKB-ARBA"/>
</dbReference>
<evidence type="ECO:0000256" key="7">
    <source>
        <dbReference type="ARBA" id="ARBA00023315"/>
    </source>
</evidence>
<evidence type="ECO:0000313" key="11">
    <source>
        <dbReference type="EMBL" id="MDT0433386.1"/>
    </source>
</evidence>
<comment type="cofactor">
    <cofactor evidence="1">
        <name>pantetheine 4'-phosphate</name>
        <dbReference type="ChEBI" id="CHEBI:47942"/>
    </cofactor>
</comment>
<name>A0ABD5EFL7_9ACTN</name>
<dbReference type="Pfam" id="PF22953">
    <property type="entry name" value="SpnB_Rossmann"/>
    <property type="match status" value="1"/>
</dbReference>
<dbReference type="PANTHER" id="PTHR43775:SF51">
    <property type="entry name" value="INACTIVE PHENOLPHTHIOCEROL SYNTHESIS POLYKETIDE SYNTHASE TYPE I PKS1-RELATED"/>
    <property type="match status" value="1"/>
</dbReference>
<keyword evidence="5" id="KW-0045">Antibiotic biosynthesis</keyword>
<dbReference type="InterPro" id="IPR036736">
    <property type="entry name" value="ACP-like_sf"/>
</dbReference>
<proteinExistence type="predicted"/>
<keyword evidence="6" id="KW-0511">Multifunctional enzyme</keyword>
<dbReference type="Proteomes" id="UP001183535">
    <property type="component" value="Unassembled WGS sequence"/>
</dbReference>
<dbReference type="InterPro" id="IPR016036">
    <property type="entry name" value="Malonyl_transacylase_ACP-bd"/>
</dbReference>
<dbReference type="InterPro" id="IPR016039">
    <property type="entry name" value="Thiolase-like"/>
</dbReference>
<evidence type="ECO:0000256" key="4">
    <source>
        <dbReference type="ARBA" id="ARBA00022679"/>
    </source>
</evidence>
<evidence type="ECO:0000256" key="6">
    <source>
        <dbReference type="ARBA" id="ARBA00023268"/>
    </source>
</evidence>
<gene>
    <name evidence="11" type="ORF">RM877_01695</name>
</gene>
<dbReference type="Pfam" id="PF08659">
    <property type="entry name" value="KR"/>
    <property type="match status" value="1"/>
</dbReference>
<dbReference type="SMART" id="SM00822">
    <property type="entry name" value="PKS_KR"/>
    <property type="match status" value="1"/>
</dbReference>
<feature type="region of interest" description="Disordered" evidence="8">
    <location>
        <begin position="1513"/>
        <end position="1532"/>
    </location>
</feature>
<dbReference type="SMART" id="SM00823">
    <property type="entry name" value="PKS_PP"/>
    <property type="match status" value="1"/>
</dbReference>
<evidence type="ECO:0000313" key="12">
    <source>
        <dbReference type="Proteomes" id="UP001183535"/>
    </source>
</evidence>
<dbReference type="InterPro" id="IPR032821">
    <property type="entry name" value="PKS_assoc"/>
</dbReference>
<feature type="domain" description="Carrier" evidence="9">
    <location>
        <begin position="1386"/>
        <end position="1464"/>
    </location>
</feature>
<dbReference type="InterPro" id="IPR057326">
    <property type="entry name" value="KR_dom"/>
</dbReference>
<keyword evidence="3" id="KW-0597">Phosphoprotein</keyword>
<dbReference type="PROSITE" id="PS50075">
    <property type="entry name" value="CARRIER"/>
    <property type="match status" value="1"/>
</dbReference>
<dbReference type="PROSITE" id="PS52004">
    <property type="entry name" value="KS3_2"/>
    <property type="match status" value="1"/>
</dbReference>
<evidence type="ECO:0000256" key="5">
    <source>
        <dbReference type="ARBA" id="ARBA00023194"/>
    </source>
</evidence>
<dbReference type="SUPFAM" id="SSF52151">
    <property type="entry name" value="FabD/lysophospholipase-like"/>
    <property type="match status" value="1"/>
</dbReference>
<feature type="compositionally biased region" description="Acidic residues" evidence="8">
    <location>
        <begin position="462"/>
        <end position="471"/>
    </location>
</feature>
<dbReference type="InterPro" id="IPR050091">
    <property type="entry name" value="PKS_NRPS_Biosynth_Enz"/>
</dbReference>
<dbReference type="SUPFAM" id="SSF51735">
    <property type="entry name" value="NAD(P)-binding Rossmann-fold domains"/>
    <property type="match status" value="2"/>
</dbReference>
<dbReference type="FunFam" id="1.10.1200.10:FF:000007">
    <property type="entry name" value="Probable polyketide synthase pks17"/>
    <property type="match status" value="1"/>
</dbReference>
<evidence type="ECO:0000256" key="8">
    <source>
        <dbReference type="SAM" id="MobiDB-lite"/>
    </source>
</evidence>
<dbReference type="SMART" id="SM00825">
    <property type="entry name" value="PKS_KS"/>
    <property type="match status" value="1"/>
</dbReference>
<dbReference type="InterPro" id="IPR006162">
    <property type="entry name" value="Ppantetheine_attach_site"/>
</dbReference>
<keyword evidence="4" id="KW-0808">Transferase</keyword>
<keyword evidence="2" id="KW-0596">Phosphopantetheine</keyword>
<organism evidence="11 12">
    <name type="scientific">Streptomyces doudnae</name>
    <dbReference type="NCBI Taxonomy" id="3075536"/>
    <lineage>
        <taxon>Bacteria</taxon>
        <taxon>Bacillati</taxon>
        <taxon>Actinomycetota</taxon>
        <taxon>Actinomycetes</taxon>
        <taxon>Kitasatosporales</taxon>
        <taxon>Streptomycetaceae</taxon>
        <taxon>Streptomyces</taxon>
    </lineage>
</organism>
<evidence type="ECO:0000256" key="1">
    <source>
        <dbReference type="ARBA" id="ARBA00001957"/>
    </source>
</evidence>
<keyword evidence="12" id="KW-1185">Reference proteome</keyword>
<dbReference type="Pfam" id="PF00550">
    <property type="entry name" value="PP-binding"/>
    <property type="match status" value="1"/>
</dbReference>
<dbReference type="InterPro" id="IPR014031">
    <property type="entry name" value="Ketoacyl_synth_C"/>
</dbReference>
<dbReference type="SMART" id="SM00827">
    <property type="entry name" value="PKS_AT"/>
    <property type="match status" value="1"/>
</dbReference>
<dbReference type="PROSITE" id="PS00606">
    <property type="entry name" value="KS3_1"/>
    <property type="match status" value="1"/>
</dbReference>
<dbReference type="InterPro" id="IPR020841">
    <property type="entry name" value="PKS_Beta-ketoAc_synthase_dom"/>
</dbReference>
<dbReference type="CDD" id="cd08956">
    <property type="entry name" value="KR_3_FAS_SDR_x"/>
    <property type="match status" value="1"/>
</dbReference>
<dbReference type="InterPro" id="IPR009081">
    <property type="entry name" value="PP-bd_ACP"/>
</dbReference>
<dbReference type="Pfam" id="PF08990">
    <property type="entry name" value="Docking"/>
    <property type="match status" value="1"/>
</dbReference>
<dbReference type="CDD" id="cd00833">
    <property type="entry name" value="PKS"/>
    <property type="match status" value="1"/>
</dbReference>
<dbReference type="InterPro" id="IPR018201">
    <property type="entry name" value="Ketoacyl_synth_AS"/>
</dbReference>
<accession>A0ABD5EFL7</accession>
<reference evidence="12" key="1">
    <citation type="submission" date="2023-07" db="EMBL/GenBank/DDBJ databases">
        <title>30 novel species of actinomycetes from the DSMZ collection.</title>
        <authorList>
            <person name="Nouioui I."/>
        </authorList>
    </citation>
    <scope>NUCLEOTIDE SEQUENCE [LARGE SCALE GENOMIC DNA]</scope>
    <source>
        <strain evidence="12">DSM 41981</strain>
    </source>
</reference>
<dbReference type="SUPFAM" id="SSF55048">
    <property type="entry name" value="Probable ACP-binding domain of malonyl-CoA ACP transacylase"/>
    <property type="match status" value="1"/>
</dbReference>
<dbReference type="Pfam" id="PF16197">
    <property type="entry name" value="KAsynt_C_assoc"/>
    <property type="match status" value="1"/>
</dbReference>
<dbReference type="Pfam" id="PF02801">
    <property type="entry name" value="Ketoacyl-synt_C"/>
    <property type="match status" value="1"/>
</dbReference>
<dbReference type="Gene3D" id="3.40.366.10">
    <property type="entry name" value="Malonyl-Coenzyme A Acyl Carrier Protein, domain 2"/>
    <property type="match status" value="1"/>
</dbReference>
<dbReference type="PANTHER" id="PTHR43775">
    <property type="entry name" value="FATTY ACID SYNTHASE"/>
    <property type="match status" value="1"/>
</dbReference>
<dbReference type="Pfam" id="PF00698">
    <property type="entry name" value="Acyl_transf_1"/>
    <property type="match status" value="1"/>
</dbReference>
<dbReference type="InterPro" id="IPR055123">
    <property type="entry name" value="SpnB-like_Rossmann"/>
</dbReference>
<dbReference type="InterPro" id="IPR036291">
    <property type="entry name" value="NAD(P)-bd_dom_sf"/>
</dbReference>
<dbReference type="Gene3D" id="3.40.50.720">
    <property type="entry name" value="NAD(P)-binding Rossmann-like Domain"/>
    <property type="match status" value="1"/>
</dbReference>
<sequence length="1550" mass="161572">MADEGKLRDYLKRAISDARDARRKLRETEDRQREPIAIVGMACRFPGGVASPEDLWGLVRGGVDAVSEFPSNRGWDLEGLYDPDPDRAGTSYSRHGGFLHDADLFDREFFGMSPREAMATDPQQRLLLETAWELVESAGLDPGALRGSRTGVFTGAMYNDYGSRPHLPPDGAEGYLFSGSAGSIACGRLSYTFGFEGPAVTVDTACSSSLVALHLAANALRAGECDLALAGGVTIMSTPVAFVEFSRLRGLSADGRCKSFSAGADGTGWSEGVGLLLVERLSDARRNGHRVLAVVRGSAVNQDGASNGLTAPNGPAQERVIRGALASAGLSPADVDAVEAHGTGTRLGDPIEAQALLATYGQERERPLLLGSLKSNIGHAQAAAGVGGVIKMVQAMRHGVLPRTLHAEERSPYVDWDSGAVELLTRETPWPRTGRPRRSAVSSFGFGGTNAHVILEQAPPDEPSDTADDEAAPAVRREQPRTDAPPVPWLLSARTPQALTEQARRLLAVAGRDDVPVLDLAHSLATTRSHFIHRAAVVGGDRGELVAGLESLAAGGAGGGVVRGVRSSGRTGFVFSGQGAQRAGMGSELAAAFPLFGKVLAEVDAALEPYVGRSVVSLMTAGEGSAGAGSLGETGFAQPALFAFEVALFRLLESWGVRPDVVVGHSVGEVAAAHVAGVLGLEDAAYLVAVRGRLMQGLPGGGVMVAVEAGEAEVVEVVAGCGGVVGVAAVNGPSSVVVSGAAEAVEEVVGVFRRRGRRTSRLRVSHAFHSPLMDGMVEEFRTAVKRVSFGEAVIPVVSTVTGRRATGDDLRSADYWTAQVRQAVRFADAVTTLESEGVTTLLEVGPSPVLGGLVAQSAGDTTLAVPAVRSGRPEPESLTAALATLHCRGTGLDWTAFFAPTGASTVDLPTYAFQRDSFWLRPEPAAPRTAEQALFRQSWEPLDPPGPRATHDWALLAPDRATADPLPAGTARYTTVADLAAAVAAGARVDTVLAPLPSDATPDDWAHGPRYALDLVKQWLADERLTDVRLVLRTCGAVAAVDGDDITDLGAAASWGLIGSAQSEAPGRITVLDAPTLTEATLSALVAAGHPRAAVRDDRVLLPRLTAVTDRDPADSPWGPDGTVLITGGTGALGGMLARHLVTEHGVRHLLLVSRGGRRAEGVGELVAELTGHGATVTVESCDVSDRRSLAAVLDGIPDEHPLTGVVHAAGVLDNALLGAQDADRLRAVLRPKADAAWHLHELTRHSELRAFVLFSSMAGVLGAPGQSNYAAANAFLDALAIHRAARGLPATALAWGLWRDRGMNAHLSDQDLNRYARDGFRRIADTEGLALFDRGVASGLPALVASPLAPAAVGGTVPGPQETPAAEEDGAPSLAEHLAELTEDQQERYLLETVTATVAAVLGHVSPAGIAPERPFQELGFDSLTGVELRNRLAAATGVRLPATLVFDHPTPAALAAYLRAEAAPGPADPADRVHDELDSLEAALDRLTDDASRVGVSVRLQTLLAKVSAPVGTAAAPDDPAPRPDPIASASADEIFDFIDTQLGRAAS</sequence>
<dbReference type="SMART" id="SM01294">
    <property type="entry name" value="PKS_PP_betabranch"/>
    <property type="match status" value="1"/>
</dbReference>
<evidence type="ECO:0000259" key="9">
    <source>
        <dbReference type="PROSITE" id="PS50075"/>
    </source>
</evidence>
<evidence type="ECO:0000256" key="2">
    <source>
        <dbReference type="ARBA" id="ARBA00022450"/>
    </source>
</evidence>
<keyword evidence="7" id="KW-0012">Acyltransferase</keyword>
<evidence type="ECO:0000259" key="10">
    <source>
        <dbReference type="PROSITE" id="PS52004"/>
    </source>
</evidence>
<dbReference type="SUPFAM" id="SSF47336">
    <property type="entry name" value="ACP-like"/>
    <property type="match status" value="1"/>
</dbReference>
<dbReference type="EMBL" id="JAVRES010000001">
    <property type="protein sequence ID" value="MDT0433386.1"/>
    <property type="molecule type" value="Genomic_DNA"/>
</dbReference>
<dbReference type="InterPro" id="IPR015083">
    <property type="entry name" value="NorB/c/GfsB-D-like_docking"/>
</dbReference>
<dbReference type="InterPro" id="IPR013968">
    <property type="entry name" value="PKS_KR"/>
</dbReference>
<dbReference type="InterPro" id="IPR014030">
    <property type="entry name" value="Ketoacyl_synth_N"/>
</dbReference>
<dbReference type="FunFam" id="3.40.366.10:FF:000002">
    <property type="entry name" value="Probable polyketide synthase 2"/>
    <property type="match status" value="1"/>
</dbReference>
<dbReference type="Gene3D" id="3.30.70.3290">
    <property type="match status" value="1"/>
</dbReference>
<feature type="region of interest" description="Disordered" evidence="8">
    <location>
        <begin position="456"/>
        <end position="494"/>
    </location>
</feature>
<evidence type="ECO:0000256" key="3">
    <source>
        <dbReference type="ARBA" id="ARBA00022553"/>
    </source>
</evidence>
<dbReference type="Pfam" id="PF00109">
    <property type="entry name" value="ketoacyl-synt"/>
    <property type="match status" value="1"/>
</dbReference>
<dbReference type="InterPro" id="IPR014043">
    <property type="entry name" value="Acyl_transferase_dom"/>
</dbReference>
<dbReference type="InterPro" id="IPR001227">
    <property type="entry name" value="Ac_transferase_dom_sf"/>
</dbReference>
<protein>
    <submittedName>
        <fullName evidence="11">SDR family NAD(P)-dependent oxidoreductase</fullName>
    </submittedName>
</protein>
<dbReference type="GO" id="GO:0016747">
    <property type="term" value="F:acyltransferase activity, transferring groups other than amino-acyl groups"/>
    <property type="evidence" value="ECO:0007669"/>
    <property type="project" value="UniProtKB-ARBA"/>
</dbReference>
<comment type="caution">
    <text evidence="11">The sequence shown here is derived from an EMBL/GenBank/DDBJ whole genome shotgun (WGS) entry which is preliminary data.</text>
</comment>
<dbReference type="InterPro" id="IPR020806">
    <property type="entry name" value="PKS_PP-bd"/>
</dbReference>
<dbReference type="SUPFAM" id="SSF53901">
    <property type="entry name" value="Thiolase-like"/>
    <property type="match status" value="1"/>
</dbReference>
<feature type="domain" description="Ketosynthase family 3 (KS3)" evidence="10">
    <location>
        <begin position="33"/>
        <end position="457"/>
    </location>
</feature>
<dbReference type="FunFam" id="3.40.47.10:FF:000019">
    <property type="entry name" value="Polyketide synthase type I"/>
    <property type="match status" value="1"/>
</dbReference>